<dbReference type="Pfam" id="PF00685">
    <property type="entry name" value="Sulfotransfer_1"/>
    <property type="match status" value="1"/>
</dbReference>
<dbReference type="SUPFAM" id="SSF52540">
    <property type="entry name" value="P-loop containing nucleoside triphosphate hydrolases"/>
    <property type="match status" value="1"/>
</dbReference>
<feature type="domain" description="Sulfotransferase" evidence="4">
    <location>
        <begin position="142"/>
        <end position="336"/>
    </location>
</feature>
<comment type="similarity">
    <text evidence="1 3">Belongs to the sulfotransferase 1 family.</text>
</comment>
<gene>
    <name evidence="5" type="ORF">BRAFLDRAFT_67141</name>
</gene>
<name>C3ZFF8_BRAFL</name>
<dbReference type="InParanoid" id="C3ZFF8"/>
<evidence type="ECO:0000259" key="4">
    <source>
        <dbReference type="Pfam" id="PF00685"/>
    </source>
</evidence>
<reference evidence="5" key="1">
    <citation type="journal article" date="2008" name="Nature">
        <title>The amphioxus genome and the evolution of the chordate karyotype.</title>
        <authorList>
            <consortium name="US DOE Joint Genome Institute (JGI-PGF)"/>
            <person name="Putnam N.H."/>
            <person name="Butts T."/>
            <person name="Ferrier D.E.K."/>
            <person name="Furlong R.F."/>
            <person name="Hellsten U."/>
            <person name="Kawashima T."/>
            <person name="Robinson-Rechavi M."/>
            <person name="Shoguchi E."/>
            <person name="Terry A."/>
            <person name="Yu J.-K."/>
            <person name="Benito-Gutierrez E.L."/>
            <person name="Dubchak I."/>
            <person name="Garcia-Fernandez J."/>
            <person name="Gibson-Brown J.J."/>
            <person name="Grigoriev I.V."/>
            <person name="Horton A.C."/>
            <person name="de Jong P.J."/>
            <person name="Jurka J."/>
            <person name="Kapitonov V.V."/>
            <person name="Kohara Y."/>
            <person name="Kuroki Y."/>
            <person name="Lindquist E."/>
            <person name="Lucas S."/>
            <person name="Osoegawa K."/>
            <person name="Pennacchio L.A."/>
            <person name="Salamov A.A."/>
            <person name="Satou Y."/>
            <person name="Sauka-Spengler T."/>
            <person name="Schmutz J."/>
            <person name="Shin-I T."/>
            <person name="Toyoda A."/>
            <person name="Bronner-Fraser M."/>
            <person name="Fujiyama A."/>
            <person name="Holland L.Z."/>
            <person name="Holland P.W.H."/>
            <person name="Satoh N."/>
            <person name="Rokhsar D.S."/>
        </authorList>
    </citation>
    <scope>NUCLEOTIDE SEQUENCE [LARGE SCALE GENOMIC DNA]</scope>
    <source>
        <strain evidence="5">S238N-H82</strain>
        <tissue evidence="5">Testes</tissue>
    </source>
</reference>
<dbReference type="GO" id="GO:0008146">
    <property type="term" value="F:sulfotransferase activity"/>
    <property type="evidence" value="ECO:0007669"/>
    <property type="project" value="InterPro"/>
</dbReference>
<sequence>MYRFVENIVTFTCAGPAGKSDLWTGHTTPPTSAWKVIRQSASCFRRQCPGVVQYGQNAPSATLFYFRGARFPSPPVSPQGLELVESFEVRDDDVFVSASLSQDTDVLAILLCFPPNTYNCTVWPPLPRPTLPGLSSPYGWHRERSLPHSMKTHLPYNMLPKQAREGKGKIVYCARNPKDVVVSEHNMGLINDYLQPLSWEESLHEFLSALPANLWWNVISEYWRHKDDANLLFIKYEDMKKDLRGHVVKIAEFLGRSLTDEQTDEVTANCTFAAMKENLATNYSRDPVLKEKEFKRGNETGIEFIRKGQVGDWRNWFSPQQLEAFEAFDREKMAGTDLTFEDED</sequence>
<dbReference type="EMBL" id="GG666613">
    <property type="protein sequence ID" value="EEN48712.1"/>
    <property type="molecule type" value="Genomic_DNA"/>
</dbReference>
<evidence type="ECO:0000256" key="3">
    <source>
        <dbReference type="RuleBase" id="RU361155"/>
    </source>
</evidence>
<organism>
    <name type="scientific">Branchiostoma floridae</name>
    <name type="common">Florida lancelet</name>
    <name type="synonym">Amphioxus</name>
    <dbReference type="NCBI Taxonomy" id="7739"/>
    <lineage>
        <taxon>Eukaryota</taxon>
        <taxon>Metazoa</taxon>
        <taxon>Chordata</taxon>
        <taxon>Cephalochordata</taxon>
        <taxon>Leptocardii</taxon>
        <taxon>Amphioxiformes</taxon>
        <taxon>Branchiostomatidae</taxon>
        <taxon>Branchiostoma</taxon>
    </lineage>
</organism>
<keyword evidence="2 3" id="KW-0808">Transferase</keyword>
<evidence type="ECO:0000256" key="1">
    <source>
        <dbReference type="ARBA" id="ARBA00005771"/>
    </source>
</evidence>
<evidence type="ECO:0000313" key="5">
    <source>
        <dbReference type="EMBL" id="EEN48712.1"/>
    </source>
</evidence>
<dbReference type="AlphaFoldDB" id="C3ZFF8"/>
<dbReference type="eggNOG" id="KOG1584">
    <property type="taxonomic scope" value="Eukaryota"/>
</dbReference>
<dbReference type="InterPro" id="IPR027417">
    <property type="entry name" value="P-loop_NTPase"/>
</dbReference>
<dbReference type="Gene3D" id="3.40.50.300">
    <property type="entry name" value="P-loop containing nucleotide triphosphate hydrolases"/>
    <property type="match status" value="1"/>
</dbReference>
<evidence type="ECO:0000256" key="2">
    <source>
        <dbReference type="ARBA" id="ARBA00022679"/>
    </source>
</evidence>
<dbReference type="EC" id="2.8.2.-" evidence="3"/>
<dbReference type="PANTHER" id="PTHR11783">
    <property type="entry name" value="SULFOTRANSFERASE SULT"/>
    <property type="match status" value="1"/>
</dbReference>
<protein>
    <recommendedName>
        <fullName evidence="3">Sulfotransferase</fullName>
        <ecNumber evidence="3">2.8.2.-</ecNumber>
    </recommendedName>
</protein>
<accession>C3ZFF8</accession>
<dbReference type="InterPro" id="IPR000863">
    <property type="entry name" value="Sulfotransferase_dom"/>
</dbReference>
<proteinExistence type="inferred from homology"/>